<sequence length="507" mass="57362">MKKFKIFFSGIAVFSLLFATGCDDDFDEINTNPDTTTQASASLLSTQIILSVARFQGDAKAFISNSALPKYVGYANEGQMGTQYNSIGSSSFGGMNILPDVEKMVEYAEGGQAEDSYKGLAKFARAYMFYHLTMEMGDIPYSETGKGASGEYTPAYDRQEDVFLGILEELEEADQYFAVGESFAGDPTPFNGDPDMWRRATNSLRVKVLMSLSPKAEALNVPSRIQEIVNEGYLFENPGDYWGLEYSTQNPHPLYSTNDLFTSKTILSSHLVDNLKRLNDNRLFYFAEPAGAKLLEGESESDEAAYVGVDVSMEYAQMNAMHSNDEFSLINLRYLTIENSEPRRLLSYAEQQLILAEANIRGWITQGTAEDYYEEGVKAALSYMLNVPADFAHGNPIDQDYINNYFTGEAAFADNEEEQLKQIWMQRYILNFLVDGQTSFFEYRRTNYPEFPINPETSLNENNRNGLPLRWLYPGSEATYNRENLEAALDRQFDGFDEINKKMWLLK</sequence>
<comment type="caution">
    <text evidence="2">The sequence shown here is derived from an EMBL/GenBank/DDBJ whole genome shotgun (WGS) entry which is preliminary data.</text>
</comment>
<name>A0ABW5ITH4_9FLAO</name>
<feature type="signal peptide" evidence="1">
    <location>
        <begin position="1"/>
        <end position="19"/>
    </location>
</feature>
<dbReference type="InterPro" id="IPR041662">
    <property type="entry name" value="SusD-like_2"/>
</dbReference>
<evidence type="ECO:0000313" key="2">
    <source>
        <dbReference type="EMBL" id="MFD2517001.1"/>
    </source>
</evidence>
<accession>A0ABW5ITH4</accession>
<dbReference type="EMBL" id="JBHULT010000006">
    <property type="protein sequence ID" value="MFD2517001.1"/>
    <property type="molecule type" value="Genomic_DNA"/>
</dbReference>
<proteinExistence type="predicted"/>
<keyword evidence="1" id="KW-0732">Signal</keyword>
<reference evidence="3" key="1">
    <citation type="journal article" date="2019" name="Int. J. Syst. Evol. Microbiol.">
        <title>The Global Catalogue of Microorganisms (GCM) 10K type strain sequencing project: providing services to taxonomists for standard genome sequencing and annotation.</title>
        <authorList>
            <consortium name="The Broad Institute Genomics Platform"/>
            <consortium name="The Broad Institute Genome Sequencing Center for Infectious Disease"/>
            <person name="Wu L."/>
            <person name="Ma J."/>
        </authorList>
    </citation>
    <scope>NUCLEOTIDE SEQUENCE [LARGE SCALE GENOMIC DNA]</scope>
    <source>
        <strain evidence="3">KCTC 42585</strain>
    </source>
</reference>
<dbReference type="PROSITE" id="PS51257">
    <property type="entry name" value="PROKAR_LIPOPROTEIN"/>
    <property type="match status" value="1"/>
</dbReference>
<organism evidence="2 3">
    <name type="scientific">Salinimicrobium flavum</name>
    <dbReference type="NCBI Taxonomy" id="1737065"/>
    <lineage>
        <taxon>Bacteria</taxon>
        <taxon>Pseudomonadati</taxon>
        <taxon>Bacteroidota</taxon>
        <taxon>Flavobacteriia</taxon>
        <taxon>Flavobacteriales</taxon>
        <taxon>Flavobacteriaceae</taxon>
        <taxon>Salinimicrobium</taxon>
    </lineage>
</organism>
<gene>
    <name evidence="2" type="ORF">ACFSTG_03775</name>
</gene>
<feature type="chain" id="PRO_5046165814" evidence="1">
    <location>
        <begin position="20"/>
        <end position="507"/>
    </location>
</feature>
<dbReference type="InterPro" id="IPR011990">
    <property type="entry name" value="TPR-like_helical_dom_sf"/>
</dbReference>
<dbReference type="Gene3D" id="1.25.40.390">
    <property type="match status" value="1"/>
</dbReference>
<evidence type="ECO:0000313" key="3">
    <source>
        <dbReference type="Proteomes" id="UP001597468"/>
    </source>
</evidence>
<protein>
    <submittedName>
        <fullName evidence="2">SusD/RagB family nutrient-binding outer membrane lipoprotein</fullName>
    </submittedName>
</protein>
<dbReference type="Pfam" id="PF12771">
    <property type="entry name" value="SusD-like_2"/>
    <property type="match status" value="1"/>
</dbReference>
<dbReference type="Proteomes" id="UP001597468">
    <property type="component" value="Unassembled WGS sequence"/>
</dbReference>
<keyword evidence="3" id="KW-1185">Reference proteome</keyword>
<keyword evidence="2" id="KW-0449">Lipoprotein</keyword>
<evidence type="ECO:0000256" key="1">
    <source>
        <dbReference type="SAM" id="SignalP"/>
    </source>
</evidence>
<dbReference type="RefSeq" id="WP_380748629.1">
    <property type="nucleotide sequence ID" value="NZ_JBHULT010000006.1"/>
</dbReference>
<dbReference type="SUPFAM" id="SSF48452">
    <property type="entry name" value="TPR-like"/>
    <property type="match status" value="1"/>
</dbReference>